<evidence type="ECO:0000313" key="5">
    <source>
        <dbReference type="EMBL" id="BAF85841.1"/>
    </source>
</evidence>
<dbReference type="Pfam" id="PF08241">
    <property type="entry name" value="Methyltransf_11"/>
    <property type="match status" value="1"/>
</dbReference>
<dbReference type="InterPro" id="IPR020803">
    <property type="entry name" value="MeTfrase_dom"/>
</dbReference>
<dbReference type="InterPro" id="IPR023576">
    <property type="entry name" value="UbiE/COQ5_MeTrFase_CS"/>
</dbReference>
<evidence type="ECO:0000256" key="3">
    <source>
        <dbReference type="ARBA" id="ARBA00022691"/>
    </source>
</evidence>
<keyword evidence="1 5" id="KW-0489">Methyltransferase</keyword>
<dbReference type="CDD" id="cd02440">
    <property type="entry name" value="AdoMet_MTases"/>
    <property type="match status" value="1"/>
</dbReference>
<keyword evidence="3" id="KW-0949">S-adenosyl-L-methionine</keyword>
<dbReference type="PROSITE" id="PS01184">
    <property type="entry name" value="UBIE_2"/>
    <property type="match status" value="1"/>
</dbReference>
<dbReference type="PANTHER" id="PTHR44068:SF11">
    <property type="entry name" value="GERANYL DIPHOSPHATE 2-C-METHYLTRANSFERASE"/>
    <property type="match status" value="1"/>
</dbReference>
<organism evidence="5">
    <name type="scientific">Streptomyces cyaneogriseus subsp. noncyanogenus</name>
    <dbReference type="NCBI Taxonomy" id="477245"/>
    <lineage>
        <taxon>Bacteria</taxon>
        <taxon>Bacillati</taxon>
        <taxon>Actinomycetota</taxon>
        <taxon>Actinomycetes</taxon>
        <taxon>Kitasatosporales</taxon>
        <taxon>Streptomycetaceae</taxon>
        <taxon>Streptomyces</taxon>
    </lineage>
</organism>
<evidence type="ECO:0000256" key="1">
    <source>
        <dbReference type="ARBA" id="ARBA00022603"/>
    </source>
</evidence>
<dbReference type="SMART" id="SM00828">
    <property type="entry name" value="PKS_MT"/>
    <property type="match status" value="1"/>
</dbReference>
<dbReference type="EMBL" id="AB363939">
    <property type="protein sequence ID" value="BAF85841.1"/>
    <property type="molecule type" value="Genomic_DNA"/>
</dbReference>
<name>A8J700_9ACTN</name>
<dbReference type="GO" id="GO:0008757">
    <property type="term" value="F:S-adenosylmethionine-dependent methyltransferase activity"/>
    <property type="evidence" value="ECO:0007669"/>
    <property type="project" value="InterPro"/>
</dbReference>
<accession>A8J700</accession>
<feature type="domain" description="Polyketide synthase-like methyltransferase" evidence="4">
    <location>
        <begin position="51"/>
        <end position="277"/>
    </location>
</feature>
<dbReference type="GO" id="GO:0032259">
    <property type="term" value="P:methylation"/>
    <property type="evidence" value="ECO:0007669"/>
    <property type="project" value="UniProtKB-KW"/>
</dbReference>
<dbReference type="AlphaFoldDB" id="A8J700"/>
<dbReference type="InterPro" id="IPR029063">
    <property type="entry name" value="SAM-dependent_MTases_sf"/>
</dbReference>
<protein>
    <submittedName>
        <fullName evidence="5">C5-O-methyltransferase</fullName>
    </submittedName>
</protein>
<proteinExistence type="predicted"/>
<dbReference type="InterPro" id="IPR050447">
    <property type="entry name" value="Erg6_SMT_methyltransf"/>
</dbReference>
<dbReference type="InterPro" id="IPR013216">
    <property type="entry name" value="Methyltransf_11"/>
</dbReference>
<keyword evidence="2 5" id="KW-0808">Transferase</keyword>
<sequence length="284" mass="30684">MTKAPHQGSPTPADVGDYYDRMTSLLNRALGGNTHLGYWPHPDDGSTLGQASDRLTDHMIGKLREHTGRPVRRVLDVGCGSGRPALRLAHSEPVDIVGITISPRQVELATALAERSGLANRVRFECADAMDLPFPDASFDAVWALECLLHMPDPARVFQEMARVLRPGGRLAAMDVTLRASQPTGADWSSSELAVPSLIPITAYAGMISDAGLRLTELTDIGEHVIAPSYSAMGDDVRANAHAYAEALEMTADDLETFVGKCSQWYTEDIGYVVLTAPCQRAEV</sequence>
<dbReference type="PANTHER" id="PTHR44068">
    <property type="entry name" value="ZGC:194242"/>
    <property type="match status" value="1"/>
</dbReference>
<evidence type="ECO:0000256" key="2">
    <source>
        <dbReference type="ARBA" id="ARBA00022679"/>
    </source>
</evidence>
<evidence type="ECO:0000259" key="4">
    <source>
        <dbReference type="SMART" id="SM00828"/>
    </source>
</evidence>
<gene>
    <name evidence="5" type="primary">nemD</name>
</gene>
<dbReference type="Gene3D" id="3.40.50.150">
    <property type="entry name" value="Vaccinia Virus protein VP39"/>
    <property type="match status" value="1"/>
</dbReference>
<reference evidence="5" key="1">
    <citation type="submission" date="2007-10" db="EMBL/GenBank/DDBJ databases">
        <title>Comparative analysis of biosynthetic gene clusters for anthelmintic macrocyclic lactones, nemadectin (LL-F28249) and avermectin.</title>
        <authorList>
            <person name="Ikeda H."/>
        </authorList>
    </citation>
    <scope>NUCLEOTIDE SEQUENCE</scope>
    <source>
        <strain evidence="5">NRRL 15773</strain>
    </source>
</reference>
<dbReference type="SUPFAM" id="SSF53335">
    <property type="entry name" value="S-adenosyl-L-methionine-dependent methyltransferases"/>
    <property type="match status" value="1"/>
</dbReference>